<dbReference type="PROSITE" id="PS51318">
    <property type="entry name" value="TAT"/>
    <property type="match status" value="1"/>
</dbReference>
<protein>
    <submittedName>
        <fullName evidence="7">MetQ/NlpA family ABC transporter substrate-binding protein</fullName>
    </submittedName>
</protein>
<comment type="subcellular location">
    <subcellularLocation>
        <location evidence="1">Membrane</location>
        <topology evidence="1">Lipid-anchor</topology>
    </subcellularLocation>
</comment>
<organism evidence="7 8">
    <name type="scientific">Aquipuribacter hungaricus</name>
    <dbReference type="NCBI Taxonomy" id="545624"/>
    <lineage>
        <taxon>Bacteria</taxon>
        <taxon>Bacillati</taxon>
        <taxon>Actinomycetota</taxon>
        <taxon>Actinomycetes</taxon>
        <taxon>Micrococcales</taxon>
        <taxon>Intrasporangiaceae</taxon>
        <taxon>Aquipuribacter</taxon>
    </lineage>
</organism>
<name>A0ABV7WL83_9MICO</name>
<evidence type="ECO:0000256" key="6">
    <source>
        <dbReference type="ARBA" id="ARBA00023288"/>
    </source>
</evidence>
<sequence length="311" mass="32982">MSTTPRPSTTRRAALGTGLLVGALVVAGCGAGGEASSAEPAASGSAGGGAPAGDREITVVATDTPAYSGPLEIAAETLEADGWTVDITYVTDIVQPNNAVSTGEFDFNFFQHGAYLQTFNRDNGTDVVPLFYAVGSPAGVYSVTHDSIEDLPDGARIALPVDPANNGRALHLLAGAGLLELAEGAQVVSTSQEDITDNPRGFEFVEVDQQTLTQTLPDVDAGFLFIRQAIEMELDPNEDALLFEDDLDAIPYRIVFGGAPDAVGSEKTEALREAFQSDEVRAFYTDFYGDWAPLPWDEDPQEQVADWWTEG</sequence>
<proteinExistence type="inferred from homology"/>
<evidence type="ECO:0000256" key="1">
    <source>
        <dbReference type="ARBA" id="ARBA00004635"/>
    </source>
</evidence>
<evidence type="ECO:0000256" key="2">
    <source>
        <dbReference type="ARBA" id="ARBA00008973"/>
    </source>
</evidence>
<accession>A0ABV7WL83</accession>
<dbReference type="Pfam" id="PF03180">
    <property type="entry name" value="Lipoprotein_9"/>
    <property type="match status" value="1"/>
</dbReference>
<dbReference type="InterPro" id="IPR004872">
    <property type="entry name" value="Lipoprotein_NlpA"/>
</dbReference>
<keyword evidence="8" id="KW-1185">Reference proteome</keyword>
<keyword evidence="4" id="KW-0472">Membrane</keyword>
<dbReference type="PANTHER" id="PTHR30429">
    <property type="entry name" value="D-METHIONINE-BINDING LIPOPROTEIN METQ"/>
    <property type="match status" value="1"/>
</dbReference>
<keyword evidence="5" id="KW-0564">Palmitate</keyword>
<dbReference type="Proteomes" id="UP001595685">
    <property type="component" value="Unassembled WGS sequence"/>
</dbReference>
<keyword evidence="6" id="KW-0449">Lipoprotein</keyword>
<dbReference type="PROSITE" id="PS51257">
    <property type="entry name" value="PROKAR_LIPOPROTEIN"/>
    <property type="match status" value="1"/>
</dbReference>
<reference evidence="8" key="1">
    <citation type="journal article" date="2019" name="Int. J. Syst. Evol. Microbiol.">
        <title>The Global Catalogue of Microorganisms (GCM) 10K type strain sequencing project: providing services to taxonomists for standard genome sequencing and annotation.</title>
        <authorList>
            <consortium name="The Broad Institute Genomics Platform"/>
            <consortium name="The Broad Institute Genome Sequencing Center for Infectious Disease"/>
            <person name="Wu L."/>
            <person name="Ma J."/>
        </authorList>
    </citation>
    <scope>NUCLEOTIDE SEQUENCE [LARGE SCALE GENOMIC DNA]</scope>
    <source>
        <strain evidence="8">NCAIM B.02333</strain>
    </source>
</reference>
<comment type="caution">
    <text evidence="7">The sequence shown here is derived from an EMBL/GenBank/DDBJ whole genome shotgun (WGS) entry which is preliminary data.</text>
</comment>
<evidence type="ECO:0000256" key="5">
    <source>
        <dbReference type="ARBA" id="ARBA00023139"/>
    </source>
</evidence>
<dbReference type="InterPro" id="IPR006311">
    <property type="entry name" value="TAT_signal"/>
</dbReference>
<comment type="similarity">
    <text evidence="2">Belongs to the NlpA lipoprotein family.</text>
</comment>
<dbReference type="SUPFAM" id="SSF53850">
    <property type="entry name" value="Periplasmic binding protein-like II"/>
    <property type="match status" value="1"/>
</dbReference>
<gene>
    <name evidence="7" type="ORF">ACFOLH_15120</name>
</gene>
<evidence type="ECO:0000313" key="8">
    <source>
        <dbReference type="Proteomes" id="UP001595685"/>
    </source>
</evidence>
<keyword evidence="3" id="KW-0732">Signal</keyword>
<dbReference type="RefSeq" id="WP_340290960.1">
    <property type="nucleotide sequence ID" value="NZ_JBBEOI010000026.1"/>
</dbReference>
<evidence type="ECO:0000313" key="7">
    <source>
        <dbReference type="EMBL" id="MFC3689677.1"/>
    </source>
</evidence>
<evidence type="ECO:0000256" key="3">
    <source>
        <dbReference type="ARBA" id="ARBA00022729"/>
    </source>
</evidence>
<evidence type="ECO:0000256" key="4">
    <source>
        <dbReference type="ARBA" id="ARBA00023136"/>
    </source>
</evidence>
<dbReference type="Gene3D" id="3.40.190.10">
    <property type="entry name" value="Periplasmic binding protein-like II"/>
    <property type="match status" value="2"/>
</dbReference>
<dbReference type="PANTHER" id="PTHR30429:SF0">
    <property type="entry name" value="METHIONINE-BINDING LIPOPROTEIN METQ"/>
    <property type="match status" value="1"/>
</dbReference>
<dbReference type="EMBL" id="JBHRWW010000012">
    <property type="protein sequence ID" value="MFC3689677.1"/>
    <property type="molecule type" value="Genomic_DNA"/>
</dbReference>